<organism evidence="1 2">
    <name type="scientific">Aliikangiella maris</name>
    <dbReference type="NCBI Taxonomy" id="3162458"/>
    <lineage>
        <taxon>Bacteria</taxon>
        <taxon>Pseudomonadati</taxon>
        <taxon>Pseudomonadota</taxon>
        <taxon>Gammaproteobacteria</taxon>
        <taxon>Oceanospirillales</taxon>
        <taxon>Pleioneaceae</taxon>
        <taxon>Aliikangiella</taxon>
    </lineage>
</organism>
<dbReference type="PANTHER" id="PTHR32309:SF13">
    <property type="entry name" value="FERRIC ENTEROBACTIN TRANSPORT PROTEIN FEPE"/>
    <property type="match status" value="1"/>
</dbReference>
<comment type="caution">
    <text evidence="1">The sequence shown here is derived from an EMBL/GenBank/DDBJ whole genome shotgun (WGS) entry which is preliminary data.</text>
</comment>
<gene>
    <name evidence="1" type="ORF">ABVT43_16620</name>
</gene>
<dbReference type="InterPro" id="IPR050445">
    <property type="entry name" value="Bact_polysacc_biosynth/exp"/>
</dbReference>
<keyword evidence="2" id="KW-1185">Reference proteome</keyword>
<dbReference type="CDD" id="cd05387">
    <property type="entry name" value="BY-kinase"/>
    <property type="match status" value="1"/>
</dbReference>
<evidence type="ECO:0000313" key="2">
    <source>
        <dbReference type="Proteomes" id="UP001548189"/>
    </source>
</evidence>
<reference evidence="1 2" key="1">
    <citation type="submission" date="2024-06" db="EMBL/GenBank/DDBJ databases">
        <authorList>
            <person name="Li F."/>
        </authorList>
    </citation>
    <scope>NUCLEOTIDE SEQUENCE [LARGE SCALE GENOMIC DNA]</scope>
    <source>
        <strain evidence="1 2">GXAS 311</strain>
    </source>
</reference>
<dbReference type="InterPro" id="IPR005702">
    <property type="entry name" value="Wzc-like_C"/>
</dbReference>
<evidence type="ECO:0000313" key="1">
    <source>
        <dbReference type="EMBL" id="MET1256768.1"/>
    </source>
</evidence>
<dbReference type="Gene3D" id="3.40.50.300">
    <property type="entry name" value="P-loop containing nucleotide triphosphate hydrolases"/>
    <property type="match status" value="1"/>
</dbReference>
<accession>A0ABV2BXW4</accession>
<dbReference type="InterPro" id="IPR027417">
    <property type="entry name" value="P-loop_NTPase"/>
</dbReference>
<dbReference type="Proteomes" id="UP001548189">
    <property type="component" value="Unassembled WGS sequence"/>
</dbReference>
<dbReference type="PANTHER" id="PTHR32309">
    <property type="entry name" value="TYROSINE-PROTEIN KINASE"/>
    <property type="match status" value="1"/>
</dbReference>
<sequence>MNIIESAYLKAKKNSGDEAFTDEDVNSNRGFAAPESREAHELVSSRKQISKMKQEPPYTNAELADRRLIYAKMSDTILLNSYRNLRTKLLATSDSNNFLTLVTSVTPTGGSSLVAANLAATFAFDEGKTSLLIDANIHHPVLNKLLSVNVDKGLIDFLEAEDWDGGEIIYDTRIPRLRLIPSGLVRENSAEYFTSKKMKVFIEHLISRYPDRYPIIDAPSIAISADTRILVDLCDRVLLVVPYGQCTEEEVKRAAKAIGREKLAGIVLNQF</sequence>
<dbReference type="SUPFAM" id="SSF52540">
    <property type="entry name" value="P-loop containing nucleoside triphosphate hydrolases"/>
    <property type="match status" value="1"/>
</dbReference>
<name>A0ABV2BXW4_9GAMM</name>
<proteinExistence type="predicted"/>
<protein>
    <submittedName>
        <fullName evidence="1">Polysaccharide biosynthesis protein</fullName>
    </submittedName>
</protein>
<dbReference type="EMBL" id="JBEVCJ010000026">
    <property type="protein sequence ID" value="MET1256768.1"/>
    <property type="molecule type" value="Genomic_DNA"/>
</dbReference>